<comment type="cofactor">
    <cofactor evidence="1">
        <name>heme b</name>
        <dbReference type="ChEBI" id="CHEBI:60344"/>
    </cofactor>
</comment>
<dbReference type="InterPro" id="IPR037120">
    <property type="entry name" value="Haem_peroxidase_sf_animal"/>
</dbReference>
<evidence type="ECO:0000256" key="3">
    <source>
        <dbReference type="ARBA" id="ARBA00004613"/>
    </source>
</evidence>
<evidence type="ECO:0000256" key="19">
    <source>
        <dbReference type="ARBA" id="ARBA00061342"/>
    </source>
</evidence>
<keyword evidence="7" id="KW-0433">Leucine-rich repeat</keyword>
<dbReference type="FunFam" id="2.60.40.10:FF:000299">
    <property type="entry name" value="protogenin isoform X2"/>
    <property type="match status" value="1"/>
</dbReference>
<dbReference type="GO" id="GO:0004601">
    <property type="term" value="F:peroxidase activity"/>
    <property type="evidence" value="ECO:0007669"/>
    <property type="project" value="InterPro"/>
</dbReference>
<dbReference type="SMART" id="SM00369">
    <property type="entry name" value="LRR_TYP"/>
    <property type="match status" value="5"/>
</dbReference>
<dbReference type="Gene3D" id="6.20.200.20">
    <property type="match status" value="1"/>
</dbReference>
<keyword evidence="12" id="KW-0106">Calcium</keyword>
<evidence type="ECO:0000256" key="8">
    <source>
        <dbReference type="ARBA" id="ARBA00022617"/>
    </source>
</evidence>
<keyword evidence="17" id="KW-0325">Glycoprotein</keyword>
<evidence type="ECO:0000256" key="16">
    <source>
        <dbReference type="ARBA" id="ARBA00023157"/>
    </source>
</evidence>
<dbReference type="InterPro" id="IPR003598">
    <property type="entry name" value="Ig_sub2"/>
</dbReference>
<evidence type="ECO:0000256" key="17">
    <source>
        <dbReference type="ARBA" id="ARBA00023180"/>
    </source>
</evidence>
<dbReference type="InterPro" id="IPR000483">
    <property type="entry name" value="Cys-rich_flank_reg_C"/>
</dbReference>
<dbReference type="PROSITE" id="PS50292">
    <property type="entry name" value="PEROXIDASE_3"/>
    <property type="match status" value="1"/>
</dbReference>
<dbReference type="InterPro" id="IPR013783">
    <property type="entry name" value="Ig-like_fold"/>
</dbReference>
<dbReference type="SMART" id="SM00409">
    <property type="entry name" value="IG"/>
    <property type="match status" value="4"/>
</dbReference>
<dbReference type="PROSITE" id="PS50184">
    <property type="entry name" value="VWFC_2"/>
    <property type="match status" value="1"/>
</dbReference>
<dbReference type="FunFam" id="3.80.10.10:FF:001360">
    <property type="entry name" value="Uncharacterized protein"/>
    <property type="match status" value="1"/>
</dbReference>
<dbReference type="GO" id="GO:0046872">
    <property type="term" value="F:metal ion binding"/>
    <property type="evidence" value="ECO:0007669"/>
    <property type="project" value="UniProtKB-KW"/>
</dbReference>
<dbReference type="FunFam" id="2.60.40.10:FF:000189">
    <property type="entry name" value="Neogenin isoform 3"/>
    <property type="match status" value="1"/>
</dbReference>
<feature type="non-terminal residue" evidence="20">
    <location>
        <position position="1"/>
    </location>
</feature>
<dbReference type="PANTHER" id="PTHR11475">
    <property type="entry name" value="OXIDASE/PEROXIDASE"/>
    <property type="match status" value="1"/>
</dbReference>
<keyword evidence="18" id="KW-0393">Immunoglobulin domain</keyword>
<accession>A0A8J1UV94</accession>
<proteinExistence type="inferred from homology"/>
<keyword evidence="5" id="KW-1003">Cell membrane</keyword>
<dbReference type="SMART" id="SM00365">
    <property type="entry name" value="LRR_SD22"/>
    <property type="match status" value="2"/>
</dbReference>
<dbReference type="GO" id="GO:0005886">
    <property type="term" value="C:plasma membrane"/>
    <property type="evidence" value="ECO:0007669"/>
    <property type="project" value="UniProtKB-SubCell"/>
</dbReference>
<evidence type="ECO:0000256" key="7">
    <source>
        <dbReference type="ARBA" id="ARBA00022614"/>
    </source>
</evidence>
<dbReference type="InterPro" id="IPR003599">
    <property type="entry name" value="Ig_sub"/>
</dbReference>
<dbReference type="SMART" id="SM00408">
    <property type="entry name" value="IGc2"/>
    <property type="match status" value="4"/>
</dbReference>
<dbReference type="Pfam" id="PF03098">
    <property type="entry name" value="An_peroxidase"/>
    <property type="match status" value="1"/>
</dbReference>
<evidence type="ECO:0000256" key="2">
    <source>
        <dbReference type="ARBA" id="ARBA00004236"/>
    </source>
</evidence>
<evidence type="ECO:0000256" key="5">
    <source>
        <dbReference type="ARBA" id="ARBA00022475"/>
    </source>
</evidence>
<keyword evidence="8" id="KW-0349">Heme</keyword>
<keyword evidence="14" id="KW-0408">Iron</keyword>
<dbReference type="Gene3D" id="3.80.10.10">
    <property type="entry name" value="Ribonuclease Inhibitor"/>
    <property type="match status" value="2"/>
</dbReference>
<keyword evidence="6" id="KW-0964">Secreted</keyword>
<dbReference type="InterPro" id="IPR013098">
    <property type="entry name" value="Ig_I-set"/>
</dbReference>
<dbReference type="SMART" id="SM00214">
    <property type="entry name" value="VWC"/>
    <property type="match status" value="1"/>
</dbReference>
<dbReference type="Gene3D" id="2.60.40.10">
    <property type="entry name" value="Immunoglobulins"/>
    <property type="match status" value="4"/>
</dbReference>
<dbReference type="SUPFAM" id="SSF52058">
    <property type="entry name" value="L domain-like"/>
    <property type="match status" value="1"/>
</dbReference>
<dbReference type="InterPro" id="IPR001611">
    <property type="entry name" value="Leu-rich_rpt"/>
</dbReference>
<protein>
    <submittedName>
        <fullName evidence="20">Uncharacterized protein</fullName>
    </submittedName>
</protein>
<dbReference type="SUPFAM" id="SSF48113">
    <property type="entry name" value="Heme-dependent peroxidases"/>
    <property type="match status" value="1"/>
</dbReference>
<dbReference type="CDD" id="cd09826">
    <property type="entry name" value="peroxidasin_like"/>
    <property type="match status" value="1"/>
</dbReference>
<dbReference type="SUPFAM" id="SSF48726">
    <property type="entry name" value="Immunoglobulin"/>
    <property type="match status" value="4"/>
</dbReference>
<dbReference type="EMBL" id="CAIIXF020000001">
    <property type="protein sequence ID" value="CAH1772787.1"/>
    <property type="molecule type" value="Genomic_DNA"/>
</dbReference>
<evidence type="ECO:0000256" key="1">
    <source>
        <dbReference type="ARBA" id="ARBA00001970"/>
    </source>
</evidence>
<dbReference type="InterPro" id="IPR036179">
    <property type="entry name" value="Ig-like_dom_sf"/>
</dbReference>
<reference evidence="20" key="1">
    <citation type="submission" date="2022-03" db="EMBL/GenBank/DDBJ databases">
        <authorList>
            <person name="Martin C."/>
        </authorList>
    </citation>
    <scope>NUCLEOTIDE SEQUENCE</scope>
</reference>
<evidence type="ECO:0000256" key="18">
    <source>
        <dbReference type="ARBA" id="ARBA00023319"/>
    </source>
</evidence>
<comment type="subcellular location">
    <subcellularLocation>
        <location evidence="2">Cell membrane</location>
    </subcellularLocation>
    <subcellularLocation>
        <location evidence="3">Secreted</location>
    </subcellularLocation>
</comment>
<dbReference type="PROSITE" id="PS01208">
    <property type="entry name" value="VWFC_1"/>
    <property type="match status" value="1"/>
</dbReference>
<evidence type="ECO:0000256" key="13">
    <source>
        <dbReference type="ARBA" id="ARBA00023002"/>
    </source>
</evidence>
<dbReference type="FunFam" id="2.60.40.10:FF:000273">
    <property type="entry name" value="contactin-3 isoform X1"/>
    <property type="match status" value="2"/>
</dbReference>
<gene>
    <name evidence="20" type="ORF">OFUS_LOCUS497</name>
</gene>
<dbReference type="FunFam" id="1.10.640.10:FF:000001">
    <property type="entry name" value="Peroxidasin homolog"/>
    <property type="match status" value="1"/>
</dbReference>
<keyword evidence="21" id="KW-1185">Reference proteome</keyword>
<comment type="caution">
    <text evidence="20">The sequence shown here is derived from an EMBL/GenBank/DDBJ whole genome shotgun (WGS) entry which is preliminary data.</text>
</comment>
<comment type="similarity">
    <text evidence="4">Belongs to the immunoglobulin superfamily. DCC family.</text>
</comment>
<dbReference type="GO" id="GO:0006979">
    <property type="term" value="P:response to oxidative stress"/>
    <property type="evidence" value="ECO:0007669"/>
    <property type="project" value="InterPro"/>
</dbReference>
<dbReference type="OrthoDB" id="823504at2759"/>
<keyword evidence="15" id="KW-0472">Membrane</keyword>
<dbReference type="InterPro" id="IPR007110">
    <property type="entry name" value="Ig-like_dom"/>
</dbReference>
<evidence type="ECO:0000256" key="4">
    <source>
        <dbReference type="ARBA" id="ARBA00009588"/>
    </source>
</evidence>
<dbReference type="InterPro" id="IPR032675">
    <property type="entry name" value="LRR_dom_sf"/>
</dbReference>
<dbReference type="Gene3D" id="1.10.640.10">
    <property type="entry name" value="Haem peroxidase domain superfamily, animal type"/>
    <property type="match status" value="1"/>
</dbReference>
<organism evidence="20 21">
    <name type="scientific">Owenia fusiformis</name>
    <name type="common">Polychaete worm</name>
    <dbReference type="NCBI Taxonomy" id="6347"/>
    <lineage>
        <taxon>Eukaryota</taxon>
        <taxon>Metazoa</taxon>
        <taxon>Spiralia</taxon>
        <taxon>Lophotrochozoa</taxon>
        <taxon>Annelida</taxon>
        <taxon>Polychaeta</taxon>
        <taxon>Sedentaria</taxon>
        <taxon>Canalipalpata</taxon>
        <taxon>Sabellida</taxon>
        <taxon>Oweniida</taxon>
        <taxon>Oweniidae</taxon>
        <taxon>Owenia</taxon>
    </lineage>
</organism>
<keyword evidence="11" id="KW-0677">Repeat</keyword>
<evidence type="ECO:0000256" key="12">
    <source>
        <dbReference type="ARBA" id="ARBA00022837"/>
    </source>
</evidence>
<dbReference type="InterPro" id="IPR034824">
    <property type="entry name" value="Peroxidasin_peroxidase"/>
</dbReference>
<evidence type="ECO:0000256" key="11">
    <source>
        <dbReference type="ARBA" id="ARBA00022737"/>
    </source>
</evidence>
<evidence type="ECO:0000313" key="21">
    <source>
        <dbReference type="Proteomes" id="UP000749559"/>
    </source>
</evidence>
<dbReference type="PRINTS" id="PR00457">
    <property type="entry name" value="ANPEROXIDASE"/>
</dbReference>
<dbReference type="Pfam" id="PF13855">
    <property type="entry name" value="LRR_8"/>
    <property type="match status" value="1"/>
</dbReference>
<dbReference type="InterPro" id="IPR001007">
    <property type="entry name" value="VWF_dom"/>
</dbReference>
<evidence type="ECO:0000256" key="9">
    <source>
        <dbReference type="ARBA" id="ARBA00022723"/>
    </source>
</evidence>
<dbReference type="Proteomes" id="UP000749559">
    <property type="component" value="Unassembled WGS sequence"/>
</dbReference>
<dbReference type="SUPFAM" id="SSF57603">
    <property type="entry name" value="FnI-like domain"/>
    <property type="match status" value="1"/>
</dbReference>
<dbReference type="GO" id="GO:0020037">
    <property type="term" value="F:heme binding"/>
    <property type="evidence" value="ECO:0007669"/>
    <property type="project" value="InterPro"/>
</dbReference>
<dbReference type="PANTHER" id="PTHR11475:SF58">
    <property type="entry name" value="PEROXIDASIN"/>
    <property type="match status" value="1"/>
</dbReference>
<dbReference type="InterPro" id="IPR019791">
    <property type="entry name" value="Haem_peroxidase_animal"/>
</dbReference>
<dbReference type="PROSITE" id="PS51450">
    <property type="entry name" value="LRR"/>
    <property type="match status" value="2"/>
</dbReference>
<dbReference type="Pfam" id="PF23334">
    <property type="entry name" value="VWC2L_2nd"/>
    <property type="match status" value="1"/>
</dbReference>
<dbReference type="SMART" id="SM00082">
    <property type="entry name" value="LRRCT"/>
    <property type="match status" value="1"/>
</dbReference>
<evidence type="ECO:0000313" key="20">
    <source>
        <dbReference type="EMBL" id="CAH1772787.1"/>
    </source>
</evidence>
<keyword evidence="16" id="KW-1015">Disulfide bond</keyword>
<dbReference type="PROSITE" id="PS50835">
    <property type="entry name" value="IG_LIKE"/>
    <property type="match status" value="4"/>
</dbReference>
<keyword evidence="10" id="KW-0732">Signal</keyword>
<keyword evidence="9" id="KW-0479">Metal-binding</keyword>
<dbReference type="InterPro" id="IPR003591">
    <property type="entry name" value="Leu-rich_rpt_typical-subtyp"/>
</dbReference>
<dbReference type="Pfam" id="PF07679">
    <property type="entry name" value="I-set"/>
    <property type="match status" value="4"/>
</dbReference>
<evidence type="ECO:0000256" key="6">
    <source>
        <dbReference type="ARBA" id="ARBA00022525"/>
    </source>
</evidence>
<evidence type="ECO:0000256" key="14">
    <source>
        <dbReference type="ARBA" id="ARBA00023004"/>
    </source>
</evidence>
<sequence length="1517" mass="172493">LKSFQKSYTDQSSGLFVRILWINSFRMKLICLLLLLTIQGTVGFCPSRCLCFRTTVRCMFLQLARIPKVPPETTILDLRFNHIKDIPVGTFRGLPKLNTLLLNNNQLTRIHPNTFTGLSELRYLYLYKNKIHTLEPDAFSGLEKLEQLYIHFNEIEELESDTFANLPNLERLFLHNNKLKRLPRGVFSHIGSLRRLRLDSNALICDCQMMWLAEMIKKNRGNTQAAATCEYPVSLKGKTIQSVPTDDFHCKKPRFLTEPTDIAVTFGHTAHFQCRADGDPAPEIIWLKNSNEIVTNSIESRYKIRSDGTLMIEDTTEYDQGVYECVARNLAGEVKAVGAKLRYLSDPAVNRKERPAFVTRPNDLNIVQGLNIRLECSARGTPPPEITWTKNDLPLPRNRRISASPQGILQIINVQFEDRGIYRCTASNNIDTLHTTARVLVQVKPTLTEKPRDQTIIEGHGVQFVCRPEGHPNPVITWTKDGDPIPDSGRHRITSAGAVLKIDQVTSEDEAIYKCLAVNIAGRADAAAQLRVRPTVPPQFTRIPSNTQIHALTHLLLECAASGDPQPTIRWKKDGLLVPQNRRVITSQSGDLTIFNITTDDGGTYECEAENSGGFVSAPARVYVLGNEIPFDGDVFVRNAIDEAINNVDNAINQTKRELHDRTRKRTPQDLLALFRYPSNNAQQLGRAAEVYERTLELIYNQVHEAKTNYNVSGSKMRFEDIISPSHLNLIANMSGCQTHRQTVDCRDMCYHQKYRTLDGTCNNLQKTMWGSSLTPLKRLLRPHYDNGFSTPVGWNRTKLHFGHPKPSARLISTQIVSASRVEPDEQYTHMLMQWGQFLDHDMTFTPMAVSNAQFSNGAHCNETCENVSPCFPINVPPHDPRIHRHRCMGVTRSSAICGSGMTSVFFRNVHHREQMNQITAFIDASNVYGSSEEDSHDLRDLSSERGLLRTGLILNNGKHLLPYNVDAPVDCQVDPNNAHIPCFLAGDHRANEQLGLLSMHTIWMREHNRVATELLRLNPHWDGNMLFHEARKIVGAQMQHITYNEWLPKILGTNGMEQLGVYKGYDPTIDPTISNVFATAAFRFGHTLINPFIYRLNATFQETREGHLPLHKAFFAPFRIVEEGGIDSIIRGMFGVGAKKFKPDNLLNTELTEKLFKLAHAVALDLAALNIQRGRDHGLASYNEWRKFCGLYEAETFDDLAPEIQDNYIRRKLADIYGHPGNIDLWLGGLVEDSLDGSMLGPTFQCILQDQFRRNRDGDRFWYENPGVLKPGQLTAIKQTSLARVLCDNGDDIKRVQRDVFKRADIRHEYKDCEELPYVDLKLWTDCCHECSKSGEFNSITSQIYRKKRSLEYSFPEDSPQNVQSDVPFSIKLTNRTFTRSKIKEHKKPVKQDNNMPSINIDMPNLDNDMPNKLSGSQVDLIDARIEGMETVMGDMQKQIRKLHKKVKKLEKKLRVEETSCLDDQGKKRADRERWKVDDCQKCICKYGKAECSIEKCHPVKCDYPIYLPGKCCPIC</sequence>
<evidence type="ECO:0000256" key="10">
    <source>
        <dbReference type="ARBA" id="ARBA00022729"/>
    </source>
</evidence>
<comment type="similarity">
    <text evidence="19">Belongs to the peroxidase family. XPO subfamily.</text>
</comment>
<dbReference type="InterPro" id="IPR010255">
    <property type="entry name" value="Haem_peroxidase_sf"/>
</dbReference>
<name>A0A8J1UV94_OWEFU</name>
<dbReference type="GO" id="GO:0005615">
    <property type="term" value="C:extracellular space"/>
    <property type="evidence" value="ECO:0007669"/>
    <property type="project" value="TreeGrafter"/>
</dbReference>
<keyword evidence="13" id="KW-0560">Oxidoreductase</keyword>
<evidence type="ECO:0000256" key="15">
    <source>
        <dbReference type="ARBA" id="ARBA00023136"/>
    </source>
</evidence>